<sequence length="61" mass="6871">MRTVTCECGAVYEVTETKVPFRDRDNFNCDRCGEEVERWNGSTIPSFRLIAGPPEKSGDAE</sequence>
<name>A0A7W6N9M4_9HYPH</name>
<dbReference type="Proteomes" id="UP000519439">
    <property type="component" value="Unassembled WGS sequence"/>
</dbReference>
<proteinExistence type="predicted"/>
<dbReference type="EMBL" id="JACIDC010000013">
    <property type="protein sequence ID" value="MBB4041628.1"/>
    <property type="molecule type" value="Genomic_DNA"/>
</dbReference>
<dbReference type="RefSeq" id="WP_035459316.1">
    <property type="nucleotide sequence ID" value="NZ_JACIDC010000013.1"/>
</dbReference>
<reference evidence="1 2" key="1">
    <citation type="submission" date="2020-08" db="EMBL/GenBank/DDBJ databases">
        <title>Genomic Encyclopedia of Type Strains, Phase IV (KMG-IV): sequencing the most valuable type-strain genomes for metagenomic binning, comparative biology and taxonomic classification.</title>
        <authorList>
            <person name="Goeker M."/>
        </authorList>
    </citation>
    <scope>NUCLEOTIDE SEQUENCE [LARGE SCALE GENOMIC DNA]</scope>
    <source>
        <strain evidence="1 2">DSM 15743</strain>
    </source>
</reference>
<accession>A0A7W6N9M4</accession>
<evidence type="ECO:0000313" key="1">
    <source>
        <dbReference type="EMBL" id="MBB4041628.1"/>
    </source>
</evidence>
<gene>
    <name evidence="1" type="ORF">GGR34_003306</name>
</gene>
<organism evidence="1 2">
    <name type="scientific">Microvirga flocculans</name>
    <dbReference type="NCBI Taxonomy" id="217168"/>
    <lineage>
        <taxon>Bacteria</taxon>
        <taxon>Pseudomonadati</taxon>
        <taxon>Pseudomonadota</taxon>
        <taxon>Alphaproteobacteria</taxon>
        <taxon>Hyphomicrobiales</taxon>
        <taxon>Methylobacteriaceae</taxon>
        <taxon>Microvirga</taxon>
    </lineage>
</organism>
<keyword evidence="2" id="KW-1185">Reference proteome</keyword>
<protein>
    <submittedName>
        <fullName evidence="1">Uncharacterized protein</fullName>
    </submittedName>
</protein>
<evidence type="ECO:0000313" key="2">
    <source>
        <dbReference type="Proteomes" id="UP000519439"/>
    </source>
</evidence>
<dbReference type="AlphaFoldDB" id="A0A7W6N9M4"/>
<comment type="caution">
    <text evidence="1">The sequence shown here is derived from an EMBL/GenBank/DDBJ whole genome shotgun (WGS) entry which is preliminary data.</text>
</comment>